<dbReference type="Pfam" id="PF06167">
    <property type="entry name" value="Peptidase_M90"/>
    <property type="match status" value="1"/>
</dbReference>
<evidence type="ECO:0000313" key="1">
    <source>
        <dbReference type="EMBL" id="MFC6635217.1"/>
    </source>
</evidence>
<dbReference type="CDD" id="cd20169">
    <property type="entry name" value="Peptidase_M90_mtfA"/>
    <property type="match status" value="1"/>
</dbReference>
<dbReference type="EMBL" id="JBHSVR010000001">
    <property type="protein sequence ID" value="MFC6635217.1"/>
    <property type="molecule type" value="Genomic_DNA"/>
</dbReference>
<keyword evidence="2" id="KW-1185">Reference proteome</keyword>
<protein>
    <submittedName>
        <fullName evidence="1">Zinc-dependent peptidase</fullName>
    </submittedName>
</protein>
<accession>A0ABW1YR09</accession>
<proteinExistence type="predicted"/>
<name>A0ABW1YR09_9GAMM</name>
<dbReference type="Gene3D" id="1.10.472.150">
    <property type="entry name" value="Glucose-regulated metallo-peptidase M90, N-terminal domain"/>
    <property type="match status" value="1"/>
</dbReference>
<dbReference type="SUPFAM" id="SSF55486">
    <property type="entry name" value="Metalloproteases ('zincins'), catalytic domain"/>
    <property type="match status" value="1"/>
</dbReference>
<evidence type="ECO:0000313" key="2">
    <source>
        <dbReference type="Proteomes" id="UP001596425"/>
    </source>
</evidence>
<dbReference type="PANTHER" id="PTHR30164:SF2">
    <property type="entry name" value="PROTEIN MTFA"/>
    <property type="match status" value="1"/>
</dbReference>
<comment type="caution">
    <text evidence="1">The sequence shown here is derived from an EMBL/GenBank/DDBJ whole genome shotgun (WGS) entry which is preliminary data.</text>
</comment>
<dbReference type="RefSeq" id="WP_193193318.1">
    <property type="nucleotide sequence ID" value="NZ_JACZFR010000044.1"/>
</dbReference>
<dbReference type="Proteomes" id="UP001596425">
    <property type="component" value="Unassembled WGS sequence"/>
</dbReference>
<dbReference type="InterPro" id="IPR024079">
    <property type="entry name" value="MetalloPept_cat_dom_sf"/>
</dbReference>
<dbReference type="InterPro" id="IPR042252">
    <property type="entry name" value="MtfA_N"/>
</dbReference>
<sequence>MTTFLAIILLAILLWLIPHYYQSWRRHYLRSRPLTGEQQQLIAEILPLYRHLRGQQQKELLANIALFLHEKEFVGCEDLQVTERMRTAVAAHACLLLLGRENRCYPNLYTVLLYPETYVATETHRDGYIETVGHSAREGEAHYRGPVVLSWGDLAEDLQHPEQGRNVALHEFAHKIDEEDGYYDGRPLFDAAEKGKNWAQVLGAEFERLQRRAHEGEQEAPAVLDLYGAESPAEFFAVATESFFVIPTAMRTAHPRLYRELQNFYRLDPAALLSGNPAAGQYPG</sequence>
<organism evidence="1 2">
    <name type="scientific">Microbulbifer taiwanensis</name>
    <dbReference type="NCBI Taxonomy" id="986746"/>
    <lineage>
        <taxon>Bacteria</taxon>
        <taxon>Pseudomonadati</taxon>
        <taxon>Pseudomonadota</taxon>
        <taxon>Gammaproteobacteria</taxon>
        <taxon>Cellvibrionales</taxon>
        <taxon>Microbulbiferaceae</taxon>
        <taxon>Microbulbifer</taxon>
    </lineage>
</organism>
<reference evidence="2" key="1">
    <citation type="journal article" date="2019" name="Int. J. Syst. Evol. Microbiol.">
        <title>The Global Catalogue of Microorganisms (GCM) 10K type strain sequencing project: providing services to taxonomists for standard genome sequencing and annotation.</title>
        <authorList>
            <consortium name="The Broad Institute Genomics Platform"/>
            <consortium name="The Broad Institute Genome Sequencing Center for Infectious Disease"/>
            <person name="Wu L."/>
            <person name="Ma J."/>
        </authorList>
    </citation>
    <scope>NUCLEOTIDE SEQUENCE [LARGE SCALE GENOMIC DNA]</scope>
    <source>
        <strain evidence="2">CGMCC 1.13718</strain>
    </source>
</reference>
<dbReference type="Gene3D" id="3.40.390.10">
    <property type="entry name" value="Collagenase (Catalytic Domain)"/>
    <property type="match status" value="1"/>
</dbReference>
<dbReference type="PANTHER" id="PTHR30164">
    <property type="entry name" value="MTFA PEPTIDASE"/>
    <property type="match status" value="1"/>
</dbReference>
<gene>
    <name evidence="1" type="ORF">ACFQBM_18185</name>
</gene>
<dbReference type="InterPro" id="IPR010384">
    <property type="entry name" value="MtfA_fam"/>
</dbReference>